<keyword evidence="2" id="KW-1185">Reference proteome</keyword>
<dbReference type="Proteomes" id="UP001277972">
    <property type="component" value="Unassembled WGS sequence"/>
</dbReference>
<reference evidence="1" key="1">
    <citation type="submission" date="2023-11" db="EMBL/GenBank/DDBJ databases">
        <title>Gracilibacillus pellucida a moderately halophilic bacterium isolated from saline soil in Xinjiang province.</title>
        <authorList>
            <person name="Zhang Z."/>
            <person name="Tan F."/>
            <person name="Wang Y."/>
            <person name="Xia M."/>
        </authorList>
    </citation>
    <scope>NUCLEOTIDE SEQUENCE</scope>
    <source>
        <strain evidence="1">S3-1-1</strain>
    </source>
</reference>
<gene>
    <name evidence="1" type="ORF">SH601_14805</name>
</gene>
<organism evidence="1 2">
    <name type="scientific">Gracilibacillus pellucidus</name>
    <dbReference type="NCBI Taxonomy" id="3095368"/>
    <lineage>
        <taxon>Bacteria</taxon>
        <taxon>Bacillati</taxon>
        <taxon>Bacillota</taxon>
        <taxon>Bacilli</taxon>
        <taxon>Bacillales</taxon>
        <taxon>Bacillaceae</taxon>
        <taxon>Gracilibacillus</taxon>
    </lineage>
</organism>
<dbReference type="EMBL" id="JAWZSR010000010">
    <property type="protein sequence ID" value="MDX8047237.1"/>
    <property type="molecule type" value="Genomic_DNA"/>
</dbReference>
<evidence type="ECO:0000313" key="1">
    <source>
        <dbReference type="EMBL" id="MDX8047237.1"/>
    </source>
</evidence>
<name>A0ACC6M8Q9_9BACI</name>
<evidence type="ECO:0000313" key="2">
    <source>
        <dbReference type="Proteomes" id="UP001277972"/>
    </source>
</evidence>
<keyword evidence="1" id="KW-0808">Transferase</keyword>
<keyword evidence="1" id="KW-0012">Acyltransferase</keyword>
<proteinExistence type="predicted"/>
<accession>A0ACC6M8Q9</accession>
<protein>
    <submittedName>
        <fullName evidence="1">Acyltransferase domain-containing protein</fullName>
    </submittedName>
</protein>
<sequence>MEQRVVFMFSGQGSHYYHMGEQMFNHDNTFREVMIELDGIVKKLIGESIIKKIYQNNMRMMDSFDRLIYTHPAIFMIEYSLTQMLIEKGIKPECVLGVSLGEYSSATIAGILNVDEALESIIVQANAIEKTCPAGKMLAVLGPYSIFEDPMVNQNSELASINYDSHFVISGESRKLDKIEQYLQNKGIYIHRLPVLFGFHSSAIDPISQQYRNYLDNKSIQLPQIDFISGLYGEKMEQINTDYLWDVIRKPMKFSEAIRLLEDKAHHLYLDVGPSGTLSNFAKHHINSHSHSNTYSIMTPFKRELHNLDFLENKIKQERMGKR</sequence>
<comment type="caution">
    <text evidence="1">The sequence shown here is derived from an EMBL/GenBank/DDBJ whole genome shotgun (WGS) entry which is preliminary data.</text>
</comment>